<comment type="caution">
    <text evidence="2">The sequence shown here is derived from an EMBL/GenBank/DDBJ whole genome shotgun (WGS) entry which is preliminary data.</text>
</comment>
<dbReference type="EMBL" id="JGZO01000004">
    <property type="protein sequence ID" value="KFI95076.1"/>
    <property type="molecule type" value="Genomic_DNA"/>
</dbReference>
<feature type="compositionally biased region" description="Basic and acidic residues" evidence="1">
    <location>
        <begin position="91"/>
        <end position="102"/>
    </location>
</feature>
<dbReference type="RefSeq" id="WP_049183034.1">
    <property type="nucleotide sequence ID" value="NZ_CAJPMS010000008.1"/>
</dbReference>
<proteinExistence type="predicted"/>
<protein>
    <submittedName>
        <fullName evidence="2">Uncharacterized protein</fullName>
    </submittedName>
</protein>
<feature type="region of interest" description="Disordered" evidence="1">
    <location>
        <begin position="79"/>
        <end position="102"/>
    </location>
</feature>
<keyword evidence="3" id="KW-1185">Reference proteome</keyword>
<evidence type="ECO:0000313" key="2">
    <source>
        <dbReference type="EMBL" id="KFI95076.1"/>
    </source>
</evidence>
<organism evidence="2 3">
    <name type="scientific">Bifidobacterium scardovii</name>
    <dbReference type="NCBI Taxonomy" id="158787"/>
    <lineage>
        <taxon>Bacteria</taxon>
        <taxon>Bacillati</taxon>
        <taxon>Actinomycetota</taxon>
        <taxon>Actinomycetes</taxon>
        <taxon>Bifidobacteriales</taxon>
        <taxon>Bifidobacteriaceae</taxon>
        <taxon>Bifidobacterium</taxon>
    </lineage>
</organism>
<dbReference type="AlphaFoldDB" id="A0A087DHS6"/>
<dbReference type="GeneID" id="85167116"/>
<evidence type="ECO:0000313" key="3">
    <source>
        <dbReference type="Proteomes" id="UP000029033"/>
    </source>
</evidence>
<dbReference type="Proteomes" id="UP000029033">
    <property type="component" value="Unassembled WGS sequence"/>
</dbReference>
<gene>
    <name evidence="2" type="ORF">BSCA_0893</name>
</gene>
<accession>A0A087DHS6</accession>
<reference evidence="2 3" key="1">
    <citation type="submission" date="2014-03" db="EMBL/GenBank/DDBJ databases">
        <title>Genomics of Bifidobacteria.</title>
        <authorList>
            <person name="Ventura M."/>
            <person name="Milani C."/>
            <person name="Lugli G.A."/>
        </authorList>
    </citation>
    <scope>NUCLEOTIDE SEQUENCE [LARGE SCALE GENOMIC DNA]</scope>
    <source>
        <strain evidence="2 3">LMG 21589</strain>
    </source>
</reference>
<name>A0A087DHS6_9BIFI</name>
<sequence length="102" mass="11987">MKRVILSADNDRKVYAVPDRVADDLEEYCLEFCTRWLRTSPHARQYRAHGGLCYDERDFIDYLNRWVFPEEPSVFVANLGRDQAGPAGSPRRPDADYPEFRF</sequence>
<evidence type="ECO:0000256" key="1">
    <source>
        <dbReference type="SAM" id="MobiDB-lite"/>
    </source>
</evidence>